<comment type="catalytic activity">
    <reaction evidence="10">
        <text>1-O-hexadecyl-2-acetyl-sn-glycero-3-phosphoethanolamine + H2O = 1-O-hexadecyl-sn-glycero-3-phosphoethanolamine + acetate + H(+)</text>
        <dbReference type="Rhea" id="RHEA:41708"/>
        <dbReference type="ChEBI" id="CHEBI:15377"/>
        <dbReference type="ChEBI" id="CHEBI:15378"/>
        <dbReference type="ChEBI" id="CHEBI:30089"/>
        <dbReference type="ChEBI" id="CHEBI:78387"/>
        <dbReference type="ChEBI" id="CHEBI:78390"/>
    </reaction>
    <physiologicalReaction direction="left-to-right" evidence="10">
        <dbReference type="Rhea" id="RHEA:41709"/>
    </physiologicalReaction>
</comment>
<reference evidence="16" key="1">
    <citation type="journal article" date="2022" name="bioRxiv">
        <title>Sequencing and chromosome-scale assembly of the giantPleurodeles waltlgenome.</title>
        <authorList>
            <person name="Brown T."/>
            <person name="Elewa A."/>
            <person name="Iarovenko S."/>
            <person name="Subramanian E."/>
            <person name="Araus A.J."/>
            <person name="Petzold A."/>
            <person name="Susuki M."/>
            <person name="Suzuki K.-i.T."/>
            <person name="Hayashi T."/>
            <person name="Toyoda A."/>
            <person name="Oliveira C."/>
            <person name="Osipova E."/>
            <person name="Leigh N.D."/>
            <person name="Simon A."/>
            <person name="Yun M.H."/>
        </authorList>
    </citation>
    <scope>NUCLEOTIDE SEQUENCE</scope>
    <source>
        <strain evidence="16">20211129_DDA</strain>
        <tissue evidence="16">Liver</tissue>
    </source>
</reference>
<evidence type="ECO:0000256" key="7">
    <source>
        <dbReference type="ARBA" id="ARBA00023721"/>
    </source>
</evidence>
<comment type="catalytic activity">
    <reaction evidence="14">
        <text>a 1-O-alkyl-2-acetyl-sn-glycero-3-phosphocholine + H2O = a 1-O-alkyl-sn-glycero-3-phosphocholine + acetate + H(+)</text>
        <dbReference type="Rhea" id="RHEA:17777"/>
        <dbReference type="ChEBI" id="CHEBI:15377"/>
        <dbReference type="ChEBI" id="CHEBI:15378"/>
        <dbReference type="ChEBI" id="CHEBI:30089"/>
        <dbReference type="ChEBI" id="CHEBI:30909"/>
        <dbReference type="ChEBI" id="CHEBI:36707"/>
        <dbReference type="EC" id="3.1.1.47"/>
    </reaction>
    <physiologicalReaction direction="left-to-right" evidence="14">
        <dbReference type="Rhea" id="RHEA:17778"/>
    </physiologicalReaction>
</comment>
<dbReference type="GO" id="GO:0047179">
    <property type="term" value="F:platelet-activating factor acetyltransferase activity"/>
    <property type="evidence" value="ECO:0007669"/>
    <property type="project" value="TreeGrafter"/>
</dbReference>
<name>A0AAV7UMG1_PLEWA</name>
<feature type="domain" description="SGNH hydrolase-type esterase" evidence="15">
    <location>
        <begin position="78"/>
        <end position="237"/>
    </location>
</feature>
<dbReference type="GO" id="GO:0016042">
    <property type="term" value="P:lipid catabolic process"/>
    <property type="evidence" value="ECO:0007669"/>
    <property type="project" value="UniProtKB-KW"/>
</dbReference>
<evidence type="ECO:0000256" key="10">
    <source>
        <dbReference type="ARBA" id="ARBA00043786"/>
    </source>
</evidence>
<dbReference type="FunFam" id="3.40.50.1110:FF:000004">
    <property type="entry name" value="Platelet-activating factor acetylhydrolase IB subunit beta"/>
    <property type="match status" value="1"/>
</dbReference>
<evidence type="ECO:0000259" key="15">
    <source>
        <dbReference type="Pfam" id="PF13472"/>
    </source>
</evidence>
<keyword evidence="17" id="KW-1185">Reference proteome</keyword>
<dbReference type="InterPro" id="IPR013830">
    <property type="entry name" value="SGNH_hydro"/>
</dbReference>
<comment type="catalytic activity">
    <reaction evidence="7">
        <text>1-O-hexadecyl-2-acetyl-sn-glycero-3-phosphocholine + H2O = 1-O-hexadecyl-sn-glycero-3-phosphocholine + acetate + H(+)</text>
        <dbReference type="Rhea" id="RHEA:40479"/>
        <dbReference type="ChEBI" id="CHEBI:15377"/>
        <dbReference type="ChEBI" id="CHEBI:15378"/>
        <dbReference type="ChEBI" id="CHEBI:30089"/>
        <dbReference type="ChEBI" id="CHEBI:44811"/>
        <dbReference type="ChEBI" id="CHEBI:64496"/>
    </reaction>
    <physiologicalReaction direction="left-to-right" evidence="7">
        <dbReference type="Rhea" id="RHEA:40480"/>
    </physiologicalReaction>
</comment>
<dbReference type="AlphaFoldDB" id="A0AAV7UMG1"/>
<evidence type="ECO:0000256" key="4">
    <source>
        <dbReference type="ARBA" id="ARBA00022801"/>
    </source>
</evidence>
<dbReference type="SUPFAM" id="SSF52266">
    <property type="entry name" value="SGNH hydrolase"/>
    <property type="match status" value="1"/>
</dbReference>
<dbReference type="EC" id="3.1.1.47" evidence="2"/>
<keyword evidence="4" id="KW-0378">Hydrolase</keyword>
<comment type="similarity">
    <text evidence="9">Belongs to the 'GDSL' lipolytic enzyme family. Platelet-activating factor acetylhydrolase IB beta/gamma subunits subfamily.</text>
</comment>
<evidence type="ECO:0000313" key="17">
    <source>
        <dbReference type="Proteomes" id="UP001066276"/>
    </source>
</evidence>
<evidence type="ECO:0000256" key="13">
    <source>
        <dbReference type="ARBA" id="ARBA00044363"/>
    </source>
</evidence>
<accession>A0AAV7UMG1</accession>
<dbReference type="GO" id="GO:0003847">
    <property type="term" value="F:1-alkyl-2-acetylglycerophosphocholine esterase activity"/>
    <property type="evidence" value="ECO:0007669"/>
    <property type="project" value="UniProtKB-EC"/>
</dbReference>
<dbReference type="GO" id="GO:0005737">
    <property type="term" value="C:cytoplasm"/>
    <property type="evidence" value="ECO:0007669"/>
    <property type="project" value="UniProtKB-SubCell"/>
</dbReference>
<sequence>MCSGFSGHRNSVSVVGLRRFAVRAEIYGAFVEDKMSQGDTNSAAVPQPGADIFGDDRWMSQHLRFVLDCKDKEPEVLFVGDSMVQVLQQYELWRELFSPLHALGFGIGGDKTEHLLWRLQNGELENIKPKVIVVWAGTNNIEHTAEEVVGGIEAIVKLINRLQPQAKIIVMGLMPRGEKPNPLRQKNAKVNQLLRVALPKLPSVQLLDVDVGFVHSDGTISCHDLFDFLHLTPAGYAKICKPLHELIMQLLEETPEEKQATLA</sequence>
<evidence type="ECO:0000256" key="2">
    <source>
        <dbReference type="ARBA" id="ARBA00013201"/>
    </source>
</evidence>
<evidence type="ECO:0000256" key="14">
    <source>
        <dbReference type="ARBA" id="ARBA00048078"/>
    </source>
</evidence>
<evidence type="ECO:0000256" key="8">
    <source>
        <dbReference type="ARBA" id="ARBA00035804"/>
    </source>
</evidence>
<evidence type="ECO:0000256" key="9">
    <source>
        <dbReference type="ARBA" id="ARBA00038184"/>
    </source>
</evidence>
<protein>
    <recommendedName>
        <fullName evidence="11">Platelet-activating factor acetylhydrolase IB subunit alpha2</fullName>
        <ecNumber evidence="2">3.1.1.47</ecNumber>
    </recommendedName>
    <alternativeName>
        <fullName evidence="13">PAF acetylhydrolase 30 kDa subunit</fullName>
    </alternativeName>
    <alternativeName>
        <fullName evidence="12">PAF-AH subunit beta</fullName>
    </alternativeName>
</protein>
<dbReference type="PANTHER" id="PTHR11852:SF1">
    <property type="entry name" value="PLATELET-ACTIVATING FACTOR ACETYLHYDROLASE IB SUBUNIT ALPHA2"/>
    <property type="match status" value="1"/>
</dbReference>
<evidence type="ECO:0000256" key="12">
    <source>
        <dbReference type="ARBA" id="ARBA00044225"/>
    </source>
</evidence>
<keyword evidence="6" id="KW-0443">Lipid metabolism</keyword>
<dbReference type="CDD" id="cd01820">
    <property type="entry name" value="PAF_acetylesterase_like"/>
    <property type="match status" value="1"/>
</dbReference>
<keyword evidence="3" id="KW-0963">Cytoplasm</keyword>
<gene>
    <name evidence="16" type="ORF">NDU88_006773</name>
</gene>
<dbReference type="PANTHER" id="PTHR11852">
    <property type="entry name" value="PLATELET-ACTIVATING FACTOR ACETYLHYDROLASE"/>
    <property type="match status" value="1"/>
</dbReference>
<evidence type="ECO:0000256" key="11">
    <source>
        <dbReference type="ARBA" id="ARBA00044096"/>
    </source>
</evidence>
<proteinExistence type="inferred from homology"/>
<comment type="catalytic activity">
    <reaction evidence="8">
        <text>1-O-hexadecyl-2-acetyl-sn-glycero-3-phosphate + H2O = 1-O-hexadecyl-sn-glycero-3-phosphate + acetate + H(+)</text>
        <dbReference type="Rhea" id="RHEA:41704"/>
        <dbReference type="ChEBI" id="CHEBI:15377"/>
        <dbReference type="ChEBI" id="CHEBI:15378"/>
        <dbReference type="ChEBI" id="CHEBI:30089"/>
        <dbReference type="ChEBI" id="CHEBI:77580"/>
        <dbReference type="ChEBI" id="CHEBI:78385"/>
    </reaction>
    <physiologicalReaction direction="left-to-right" evidence="8">
        <dbReference type="Rhea" id="RHEA:41705"/>
    </physiologicalReaction>
</comment>
<evidence type="ECO:0000256" key="1">
    <source>
        <dbReference type="ARBA" id="ARBA00004496"/>
    </source>
</evidence>
<evidence type="ECO:0000256" key="6">
    <source>
        <dbReference type="ARBA" id="ARBA00023098"/>
    </source>
</evidence>
<dbReference type="InterPro" id="IPR036514">
    <property type="entry name" value="SGNH_hydro_sf"/>
</dbReference>
<organism evidence="16 17">
    <name type="scientific">Pleurodeles waltl</name>
    <name type="common">Iberian ribbed newt</name>
    <dbReference type="NCBI Taxonomy" id="8319"/>
    <lineage>
        <taxon>Eukaryota</taxon>
        <taxon>Metazoa</taxon>
        <taxon>Chordata</taxon>
        <taxon>Craniata</taxon>
        <taxon>Vertebrata</taxon>
        <taxon>Euteleostomi</taxon>
        <taxon>Amphibia</taxon>
        <taxon>Batrachia</taxon>
        <taxon>Caudata</taxon>
        <taxon>Salamandroidea</taxon>
        <taxon>Salamandridae</taxon>
        <taxon>Pleurodelinae</taxon>
        <taxon>Pleurodeles</taxon>
    </lineage>
</organism>
<keyword evidence="5" id="KW-0442">Lipid degradation</keyword>
<dbReference type="EMBL" id="JANPWB010000005">
    <property type="protein sequence ID" value="KAJ1190033.1"/>
    <property type="molecule type" value="Genomic_DNA"/>
</dbReference>
<dbReference type="Proteomes" id="UP001066276">
    <property type="component" value="Chromosome 3_1"/>
</dbReference>
<evidence type="ECO:0000313" key="16">
    <source>
        <dbReference type="EMBL" id="KAJ1190033.1"/>
    </source>
</evidence>
<evidence type="ECO:0000256" key="5">
    <source>
        <dbReference type="ARBA" id="ARBA00022963"/>
    </source>
</evidence>
<evidence type="ECO:0000256" key="3">
    <source>
        <dbReference type="ARBA" id="ARBA00022490"/>
    </source>
</evidence>
<comment type="subcellular location">
    <subcellularLocation>
        <location evidence="1">Cytoplasm</location>
    </subcellularLocation>
</comment>
<comment type="caution">
    <text evidence="16">The sequence shown here is derived from an EMBL/GenBank/DDBJ whole genome shotgun (WGS) entry which is preliminary data.</text>
</comment>
<dbReference type="Pfam" id="PF13472">
    <property type="entry name" value="Lipase_GDSL_2"/>
    <property type="match status" value="1"/>
</dbReference>
<dbReference type="Gene3D" id="3.40.50.1110">
    <property type="entry name" value="SGNH hydrolase"/>
    <property type="match status" value="1"/>
</dbReference>